<feature type="transmembrane region" description="Helical" evidence="1">
    <location>
        <begin position="64"/>
        <end position="88"/>
    </location>
</feature>
<proteinExistence type="predicted"/>
<dbReference type="PANTHER" id="PTHR46709:SF12">
    <property type="entry name" value="G-PROTEIN COUPLED RECEPTORS FAMILY 1 PROFILE DOMAIN-CONTAINING PROTEIN"/>
    <property type="match status" value="1"/>
</dbReference>
<evidence type="ECO:0000313" key="2">
    <source>
        <dbReference type="Proteomes" id="UP000046393"/>
    </source>
</evidence>
<dbReference type="PANTHER" id="PTHR46709">
    <property type="entry name" value="PROTEIN CBG23488-RELATED"/>
    <property type="match status" value="1"/>
</dbReference>
<keyword evidence="1" id="KW-0812">Transmembrane</keyword>
<accession>A0A0N5AJD0</accession>
<keyword evidence="1" id="KW-1133">Transmembrane helix</keyword>
<evidence type="ECO:0000256" key="1">
    <source>
        <dbReference type="SAM" id="Phobius"/>
    </source>
</evidence>
<dbReference type="AlphaFoldDB" id="A0A0N5AJD0"/>
<dbReference type="WBParaSite" id="SMUV_0000456601-mRNA-1">
    <property type="protein sequence ID" value="SMUV_0000456601-mRNA-1"/>
    <property type="gene ID" value="SMUV_0000456601"/>
</dbReference>
<feature type="transmembrane region" description="Helical" evidence="1">
    <location>
        <begin position="181"/>
        <end position="208"/>
    </location>
</feature>
<protein>
    <submittedName>
        <fullName evidence="3">G_PROTEIN_RECEP_F1_2 domain-containing protein</fullName>
    </submittedName>
</protein>
<dbReference type="SUPFAM" id="SSF81321">
    <property type="entry name" value="Family A G protein-coupled receptor-like"/>
    <property type="match status" value="1"/>
</dbReference>
<organism evidence="2 3">
    <name type="scientific">Syphacia muris</name>
    <dbReference type="NCBI Taxonomy" id="451379"/>
    <lineage>
        <taxon>Eukaryota</taxon>
        <taxon>Metazoa</taxon>
        <taxon>Ecdysozoa</taxon>
        <taxon>Nematoda</taxon>
        <taxon>Chromadorea</taxon>
        <taxon>Rhabditida</taxon>
        <taxon>Spirurina</taxon>
        <taxon>Oxyuridomorpha</taxon>
        <taxon>Oxyuroidea</taxon>
        <taxon>Oxyuridae</taxon>
        <taxon>Syphacia</taxon>
    </lineage>
</organism>
<sequence length="370" mass="42152">MCDYGDDCYTERFWLIGISGSLLAVFGVIANALLTVVFLSNFSYRHSPFFFLGFVALYDTLLDFAYIFLLSVPLCVGLATNLSFCLLWYHYSQPFNLFAQIFKISSVFCLIAASIERYLMTRHWTFTGFEHRTRWFILIIIVVFAVIIKTATCSQLRMLITELTMGKDIMKVRKKNLKCATHTLIVIITAYLISNLLGLILSSVDFFFPGMLQTEHRKLHLISTDVAQVLTVMGNAIRCPAHLFSNSEIRHRFKLMLLGDETKIQVGPEVISRQLSRECQKVEAPWLSLLLIPNDFSLDTKDGVLRRFSANVLLPCSRRPSALSPPEIRRNTYCFGNQLSVKRQDSLDPTDNDCSTTNDVYSDDSVEILL</sequence>
<dbReference type="Proteomes" id="UP000046393">
    <property type="component" value="Unplaced"/>
</dbReference>
<feature type="transmembrane region" description="Helical" evidence="1">
    <location>
        <begin position="95"/>
        <end position="115"/>
    </location>
</feature>
<keyword evidence="2" id="KW-1185">Reference proteome</keyword>
<name>A0A0N5AJD0_9BILA</name>
<evidence type="ECO:0000313" key="3">
    <source>
        <dbReference type="WBParaSite" id="SMUV_0000456601-mRNA-1"/>
    </source>
</evidence>
<dbReference type="Gene3D" id="1.20.1070.10">
    <property type="entry name" value="Rhodopsin 7-helix transmembrane proteins"/>
    <property type="match status" value="1"/>
</dbReference>
<feature type="transmembrane region" description="Helical" evidence="1">
    <location>
        <begin position="22"/>
        <end position="44"/>
    </location>
</feature>
<reference evidence="3" key="1">
    <citation type="submission" date="2017-02" db="UniProtKB">
        <authorList>
            <consortium name="WormBaseParasite"/>
        </authorList>
    </citation>
    <scope>IDENTIFICATION</scope>
</reference>
<keyword evidence="1" id="KW-0472">Membrane</keyword>
<feature type="transmembrane region" description="Helical" evidence="1">
    <location>
        <begin position="135"/>
        <end position="160"/>
    </location>
</feature>